<dbReference type="AlphaFoldDB" id="A0A914ELF1"/>
<accession>A0A914ELF1</accession>
<proteinExistence type="predicted"/>
<dbReference type="Proteomes" id="UP000887540">
    <property type="component" value="Unplaced"/>
</dbReference>
<name>A0A914ELF1_9BILA</name>
<evidence type="ECO:0000313" key="1">
    <source>
        <dbReference type="Proteomes" id="UP000887540"/>
    </source>
</evidence>
<protein>
    <submittedName>
        <fullName evidence="2">Uncharacterized protein</fullName>
    </submittedName>
</protein>
<sequence length="68" mass="7542">MVNKPIIIPLMKKQGKRFIEKFLAADDSKSMPIYTHFTNATDTDNIELVFGSCMAAVLNYTMGNAALT</sequence>
<dbReference type="InterPro" id="IPR027417">
    <property type="entry name" value="P-loop_NTPase"/>
</dbReference>
<reference evidence="2" key="1">
    <citation type="submission" date="2022-11" db="UniProtKB">
        <authorList>
            <consortium name="WormBaseParasite"/>
        </authorList>
    </citation>
    <scope>IDENTIFICATION</scope>
</reference>
<dbReference type="WBParaSite" id="ACRNAN_scaffold93.g18901.t1">
    <property type="protein sequence ID" value="ACRNAN_scaffold93.g18901.t1"/>
    <property type="gene ID" value="ACRNAN_scaffold93.g18901"/>
</dbReference>
<evidence type="ECO:0000313" key="2">
    <source>
        <dbReference type="WBParaSite" id="ACRNAN_scaffold93.g18901.t1"/>
    </source>
</evidence>
<keyword evidence="1" id="KW-1185">Reference proteome</keyword>
<organism evidence="1 2">
    <name type="scientific">Acrobeloides nanus</name>
    <dbReference type="NCBI Taxonomy" id="290746"/>
    <lineage>
        <taxon>Eukaryota</taxon>
        <taxon>Metazoa</taxon>
        <taxon>Ecdysozoa</taxon>
        <taxon>Nematoda</taxon>
        <taxon>Chromadorea</taxon>
        <taxon>Rhabditida</taxon>
        <taxon>Tylenchina</taxon>
        <taxon>Cephalobomorpha</taxon>
        <taxon>Cephaloboidea</taxon>
        <taxon>Cephalobidae</taxon>
        <taxon>Acrobeloides</taxon>
    </lineage>
</organism>
<dbReference type="Gene3D" id="3.40.50.300">
    <property type="entry name" value="P-loop containing nucleotide triphosphate hydrolases"/>
    <property type="match status" value="1"/>
</dbReference>